<evidence type="ECO:0008006" key="3">
    <source>
        <dbReference type="Google" id="ProtNLM"/>
    </source>
</evidence>
<evidence type="ECO:0000313" key="1">
    <source>
        <dbReference type="EMBL" id="QDV17354.1"/>
    </source>
</evidence>
<organism evidence="1 2">
    <name type="scientific">Gimesia panareensis</name>
    <dbReference type="NCBI Taxonomy" id="2527978"/>
    <lineage>
        <taxon>Bacteria</taxon>
        <taxon>Pseudomonadati</taxon>
        <taxon>Planctomycetota</taxon>
        <taxon>Planctomycetia</taxon>
        <taxon>Planctomycetales</taxon>
        <taxon>Planctomycetaceae</taxon>
        <taxon>Gimesia</taxon>
    </lineage>
</organism>
<dbReference type="SUPFAM" id="SSF56059">
    <property type="entry name" value="Glutathione synthetase ATP-binding domain-like"/>
    <property type="match status" value="1"/>
</dbReference>
<protein>
    <recommendedName>
        <fullName evidence="3">ATP-grasp domain-containing protein</fullName>
    </recommendedName>
</protein>
<sequence>MDFCKVYVMGSIPLRSTFIRSCCQEFSEIDLLIRCTMQEHVCLIGFDEPEISVLKQRISGRVIAHPSLPGFRVEDGQLYVDNEQGGWQSRVDLVIFHGIFEEDAELFVALALWGGPCFPNPLGMLACRDKQACLVRALSQTRFPGRGRGYVPAGSVVNLKTEQVAKWGNWHCGENKARIQGEWCAEYSSTLEPFYPGEAVRVVLLGEDVLQIRLAGDDWLKSIHDPSADFMEVDADLADDTRALARYFDLPVIANDYIVGEDGTKYLLEVNHIPNVTRFPLIWERYVALVTGWCASA</sequence>
<reference evidence="1 2" key="1">
    <citation type="submission" date="2019-02" db="EMBL/GenBank/DDBJ databases">
        <title>Deep-cultivation of Planctomycetes and their phenomic and genomic characterization uncovers novel biology.</title>
        <authorList>
            <person name="Wiegand S."/>
            <person name="Jogler M."/>
            <person name="Boedeker C."/>
            <person name="Pinto D."/>
            <person name="Vollmers J."/>
            <person name="Rivas-Marin E."/>
            <person name="Kohn T."/>
            <person name="Peeters S.H."/>
            <person name="Heuer A."/>
            <person name="Rast P."/>
            <person name="Oberbeckmann S."/>
            <person name="Bunk B."/>
            <person name="Jeske O."/>
            <person name="Meyerdierks A."/>
            <person name="Storesund J.E."/>
            <person name="Kallscheuer N."/>
            <person name="Luecker S."/>
            <person name="Lage O.M."/>
            <person name="Pohl T."/>
            <person name="Merkel B.J."/>
            <person name="Hornburger P."/>
            <person name="Mueller R.-W."/>
            <person name="Bruemmer F."/>
            <person name="Labrenz M."/>
            <person name="Spormann A.M."/>
            <person name="Op den Camp H."/>
            <person name="Overmann J."/>
            <person name="Amann R."/>
            <person name="Jetten M.S.M."/>
            <person name="Mascher T."/>
            <person name="Medema M.H."/>
            <person name="Devos D.P."/>
            <person name="Kaster A.-K."/>
            <person name="Ovreas L."/>
            <person name="Rohde M."/>
            <person name="Galperin M.Y."/>
            <person name="Jogler C."/>
        </authorList>
    </citation>
    <scope>NUCLEOTIDE SEQUENCE [LARGE SCALE GENOMIC DNA]</scope>
    <source>
        <strain evidence="1 2">Pan153</strain>
    </source>
</reference>
<gene>
    <name evidence="1" type="ORF">Pan153_19910</name>
</gene>
<dbReference type="EMBL" id="CP036317">
    <property type="protein sequence ID" value="QDV17354.1"/>
    <property type="molecule type" value="Genomic_DNA"/>
</dbReference>
<proteinExistence type="predicted"/>
<accession>A0A518FLX3</accession>
<dbReference type="Proteomes" id="UP000320839">
    <property type="component" value="Chromosome"/>
</dbReference>
<evidence type="ECO:0000313" key="2">
    <source>
        <dbReference type="Proteomes" id="UP000320839"/>
    </source>
</evidence>
<name>A0A518FLX3_9PLAN</name>
<dbReference type="AlphaFoldDB" id="A0A518FLX3"/>